<organism evidence="1 2">
    <name type="scientific">Serratia plymuthica</name>
    <dbReference type="NCBI Taxonomy" id="82996"/>
    <lineage>
        <taxon>Bacteria</taxon>
        <taxon>Pseudomonadati</taxon>
        <taxon>Pseudomonadota</taxon>
        <taxon>Gammaproteobacteria</taxon>
        <taxon>Enterobacterales</taxon>
        <taxon>Yersiniaceae</taxon>
        <taxon>Serratia</taxon>
    </lineage>
</organism>
<accession>A0A318NRQ2</accession>
<comment type="caution">
    <text evidence="1">The sequence shown here is derived from an EMBL/GenBank/DDBJ whole genome shotgun (WGS) entry which is preliminary data.</text>
</comment>
<dbReference type="AlphaFoldDB" id="A0A318NRQ2"/>
<dbReference type="EMBL" id="PESE01000012">
    <property type="protein sequence ID" value="PYD36429.1"/>
    <property type="molecule type" value="Genomic_DNA"/>
</dbReference>
<evidence type="ECO:0000313" key="1">
    <source>
        <dbReference type="EMBL" id="PYD36429.1"/>
    </source>
</evidence>
<reference evidence="1 2" key="1">
    <citation type="submission" date="2017-11" db="EMBL/GenBank/DDBJ databases">
        <title>Genome sequence of the oocydin A producing rhizobacterium Serratia plymuthica 4Rx5.</title>
        <authorList>
            <person name="Matilla M.A."/>
            <person name="Udaondo Z."/>
            <person name="Salmond G.P.C."/>
        </authorList>
    </citation>
    <scope>NUCLEOTIDE SEQUENCE [LARGE SCALE GENOMIC DNA]</scope>
    <source>
        <strain evidence="1 2">4Rx5</strain>
    </source>
</reference>
<evidence type="ECO:0000313" key="2">
    <source>
        <dbReference type="Proteomes" id="UP000248196"/>
    </source>
</evidence>
<name>A0A318NRQ2_SERPL</name>
<proteinExistence type="predicted"/>
<protein>
    <submittedName>
        <fullName evidence="1">Uncharacterized protein</fullName>
    </submittedName>
</protein>
<dbReference type="OrthoDB" id="8116504at2"/>
<sequence>MTDDYQPYRKGAVFAKTGPCKHLHIVCNDPVYYPINDCFCILVVNVSSVKFGVPHDDSCILNAGDHGFIHHESYVVYHQAAIWRVDGVVEKHANGELEKHHEDFNELVFQRVLNGFDISERVSITNHRFWRKYCS</sequence>
<dbReference type="Proteomes" id="UP000248196">
    <property type="component" value="Unassembled WGS sequence"/>
</dbReference>
<gene>
    <name evidence="1" type="ORF">CT690_24135</name>
</gene>